<dbReference type="Gene3D" id="3.40.640.10">
    <property type="entry name" value="Type I PLP-dependent aspartate aminotransferase-like (Major domain)"/>
    <property type="match status" value="1"/>
</dbReference>
<evidence type="ECO:0000313" key="12">
    <source>
        <dbReference type="Proteomes" id="UP000261600"/>
    </source>
</evidence>
<evidence type="ECO:0000256" key="1">
    <source>
        <dbReference type="ARBA" id="ARBA00001933"/>
    </source>
</evidence>
<reference evidence="11" key="1">
    <citation type="submission" date="2025-08" db="UniProtKB">
        <authorList>
            <consortium name="Ensembl"/>
        </authorList>
    </citation>
    <scope>IDENTIFICATION</scope>
</reference>
<evidence type="ECO:0000256" key="6">
    <source>
        <dbReference type="ARBA" id="ARBA00025708"/>
    </source>
</evidence>
<dbReference type="InterPro" id="IPR045088">
    <property type="entry name" value="ALAT1/2-like"/>
</dbReference>
<name>A0A3Q3QVP0_MONAL</name>
<comment type="pathway">
    <text evidence="6">Amino-acid degradation; L-alanine degradation via transaminase pathway; pyruvate from L-alanine: step 1/1.</text>
</comment>
<protein>
    <recommendedName>
        <fullName evidence="8">alanine transaminase</fullName>
        <ecNumber evidence="8">2.6.1.2</ecNumber>
    </recommendedName>
</protein>
<dbReference type="InterPro" id="IPR004839">
    <property type="entry name" value="Aminotransferase_I/II_large"/>
</dbReference>
<evidence type="ECO:0000313" key="11">
    <source>
        <dbReference type="Ensembl" id="ENSMALP00000021091.1"/>
    </source>
</evidence>
<dbReference type="FunFam" id="3.40.640.10:FF:000129">
    <property type="entry name" value="Alanine aminotransferase 2"/>
    <property type="match status" value="1"/>
</dbReference>
<keyword evidence="5" id="KW-0663">Pyridoxal phosphate</keyword>
<evidence type="ECO:0000259" key="10">
    <source>
        <dbReference type="Pfam" id="PF00155"/>
    </source>
</evidence>
<dbReference type="Proteomes" id="UP000261600">
    <property type="component" value="Unplaced"/>
</dbReference>
<accession>A0A3Q3QVP0</accession>
<keyword evidence="12" id="KW-1185">Reference proteome</keyword>
<dbReference type="Gene3D" id="3.90.1150.10">
    <property type="entry name" value="Aspartate Aminotransferase, domain 1"/>
    <property type="match status" value="1"/>
</dbReference>
<comment type="cofactor">
    <cofactor evidence="1">
        <name>pyridoxal 5'-phosphate</name>
        <dbReference type="ChEBI" id="CHEBI:597326"/>
    </cofactor>
</comment>
<dbReference type="InterPro" id="IPR015422">
    <property type="entry name" value="PyrdxlP-dep_Trfase_small"/>
</dbReference>
<dbReference type="InterPro" id="IPR015421">
    <property type="entry name" value="PyrdxlP-dep_Trfase_major"/>
</dbReference>
<proteinExistence type="inferred from homology"/>
<comment type="similarity">
    <text evidence="7">Belongs to the class-I pyridoxal-phosphate-dependent aminotransferase family. Alanine aminotransferase subfamily.</text>
</comment>
<sequence>RKSMRGIRVSPQSVLQSLGVPKPFKQVIDVSSGDPHKSGLKPMSFLRQVLAVCVYPELLNNEGLSLDVRLRAQRLLEACDGGSVGSYGQSSGVPHVKQSIVEFISRRDAGVSSNTEHIFISPGSQIIVILLARGEEETQSAVLTPMPCPHTLPMLVEEAGVKLVPYHLIEEQGWAVDLDELHRALKAARGRYEPRAMYISNPGNPTGHVQDRKSIEEVIQFAAAERLLLLVDEVYQDSVYGPDKEFISYKKVLSEMNSEYSETVELISFHSLSSTCMGECGLRAGYMEMVNMDPEVKHTVYNMRSAHAPVTGQLALELMINPPTPGEPSYDKYTQILLIQATLSQNARRAWQFLNDLPWMSCQPAMGGIYLYPRLHLPSELIEQADVLYCQKLLEEEGVCLGAGSENGQDDQRYHVRLCVLAPPATVEEVLARLRTFHLRLLDRFP</sequence>
<evidence type="ECO:0000256" key="8">
    <source>
        <dbReference type="ARBA" id="ARBA00026106"/>
    </source>
</evidence>
<reference evidence="11" key="2">
    <citation type="submission" date="2025-09" db="UniProtKB">
        <authorList>
            <consortium name="Ensembl"/>
        </authorList>
    </citation>
    <scope>IDENTIFICATION</scope>
</reference>
<dbReference type="STRING" id="43700.ENSMALP00000021091"/>
<dbReference type="Gene3D" id="1.10.287.1970">
    <property type="match status" value="1"/>
</dbReference>
<keyword evidence="3" id="KW-0032">Aminotransferase</keyword>
<dbReference type="PANTHER" id="PTHR11751:SF469">
    <property type="entry name" value="ALANINE TRANSAMINASE"/>
    <property type="match status" value="1"/>
</dbReference>
<feature type="domain" description="Aminotransferase class I/classII large" evidence="10">
    <location>
        <begin position="61"/>
        <end position="434"/>
    </location>
</feature>
<dbReference type="UniPathway" id="UPA00528">
    <property type="reaction ID" value="UER00586"/>
</dbReference>
<dbReference type="GO" id="GO:0042853">
    <property type="term" value="P:L-alanine catabolic process"/>
    <property type="evidence" value="ECO:0007669"/>
    <property type="project" value="UniProtKB-UniPathway"/>
</dbReference>
<dbReference type="InterPro" id="IPR015424">
    <property type="entry name" value="PyrdxlP-dep_Trfase"/>
</dbReference>
<comment type="catalytic activity">
    <reaction evidence="9">
        <text>L-alanine + 2-oxoglutarate = pyruvate + L-glutamate</text>
        <dbReference type="Rhea" id="RHEA:19453"/>
        <dbReference type="ChEBI" id="CHEBI:15361"/>
        <dbReference type="ChEBI" id="CHEBI:16810"/>
        <dbReference type="ChEBI" id="CHEBI:29985"/>
        <dbReference type="ChEBI" id="CHEBI:57972"/>
        <dbReference type="EC" id="2.6.1.2"/>
    </reaction>
</comment>
<evidence type="ECO:0000256" key="7">
    <source>
        <dbReference type="ARBA" id="ARBA00025785"/>
    </source>
</evidence>
<dbReference type="EC" id="2.6.1.2" evidence="8"/>
<organism evidence="11 12">
    <name type="scientific">Monopterus albus</name>
    <name type="common">Swamp eel</name>
    <dbReference type="NCBI Taxonomy" id="43700"/>
    <lineage>
        <taxon>Eukaryota</taxon>
        <taxon>Metazoa</taxon>
        <taxon>Chordata</taxon>
        <taxon>Craniata</taxon>
        <taxon>Vertebrata</taxon>
        <taxon>Euteleostomi</taxon>
        <taxon>Actinopterygii</taxon>
        <taxon>Neopterygii</taxon>
        <taxon>Teleostei</taxon>
        <taxon>Neoteleostei</taxon>
        <taxon>Acanthomorphata</taxon>
        <taxon>Anabantaria</taxon>
        <taxon>Synbranchiformes</taxon>
        <taxon>Synbranchidae</taxon>
        <taxon>Monopterus</taxon>
    </lineage>
</organism>
<dbReference type="GO" id="GO:0030170">
    <property type="term" value="F:pyridoxal phosphate binding"/>
    <property type="evidence" value="ECO:0007669"/>
    <property type="project" value="InterPro"/>
</dbReference>
<evidence type="ECO:0000256" key="9">
    <source>
        <dbReference type="ARBA" id="ARBA00047412"/>
    </source>
</evidence>
<dbReference type="Ensembl" id="ENSMALT00000021496.1">
    <property type="protein sequence ID" value="ENSMALP00000021091.1"/>
    <property type="gene ID" value="ENSMALG00000014733.1"/>
</dbReference>
<keyword evidence="4" id="KW-0808">Transferase</keyword>
<dbReference type="AlphaFoldDB" id="A0A3Q3QVP0"/>
<evidence type="ECO:0000256" key="5">
    <source>
        <dbReference type="ARBA" id="ARBA00022898"/>
    </source>
</evidence>
<evidence type="ECO:0000256" key="4">
    <source>
        <dbReference type="ARBA" id="ARBA00022679"/>
    </source>
</evidence>
<comment type="subunit">
    <text evidence="2">Homodimer.</text>
</comment>
<dbReference type="GO" id="GO:0004021">
    <property type="term" value="F:L-alanine:2-oxoglutarate aminotransferase activity"/>
    <property type="evidence" value="ECO:0007669"/>
    <property type="project" value="UniProtKB-EC"/>
</dbReference>
<dbReference type="PANTHER" id="PTHR11751">
    <property type="entry name" value="ALANINE AMINOTRANSFERASE"/>
    <property type="match status" value="1"/>
</dbReference>
<evidence type="ECO:0000256" key="3">
    <source>
        <dbReference type="ARBA" id="ARBA00022576"/>
    </source>
</evidence>
<dbReference type="SUPFAM" id="SSF53383">
    <property type="entry name" value="PLP-dependent transferases"/>
    <property type="match status" value="1"/>
</dbReference>
<dbReference type="CDD" id="cd00609">
    <property type="entry name" value="AAT_like"/>
    <property type="match status" value="1"/>
</dbReference>
<dbReference type="Pfam" id="PF00155">
    <property type="entry name" value="Aminotran_1_2"/>
    <property type="match status" value="1"/>
</dbReference>
<evidence type="ECO:0000256" key="2">
    <source>
        <dbReference type="ARBA" id="ARBA00011738"/>
    </source>
</evidence>